<dbReference type="KEGG" id="ote:Oter_4434"/>
<evidence type="ECO:0000256" key="1">
    <source>
        <dbReference type="SAM" id="Phobius"/>
    </source>
</evidence>
<evidence type="ECO:0000313" key="2">
    <source>
        <dbReference type="EMBL" id="ACB77705.1"/>
    </source>
</evidence>
<feature type="transmembrane region" description="Helical" evidence="1">
    <location>
        <begin position="51"/>
        <end position="71"/>
    </location>
</feature>
<gene>
    <name evidence="2" type="ordered locus">Oter_4434</name>
</gene>
<reference evidence="2 3" key="1">
    <citation type="journal article" date="2011" name="J. Bacteriol.">
        <title>Genome sequence of the verrucomicrobium Opitutus terrae PB90-1, an abundant inhabitant of rice paddy soil ecosystems.</title>
        <authorList>
            <person name="van Passel M.W."/>
            <person name="Kant R."/>
            <person name="Palva A."/>
            <person name="Copeland A."/>
            <person name="Lucas S."/>
            <person name="Lapidus A."/>
            <person name="Glavina del Rio T."/>
            <person name="Pitluck S."/>
            <person name="Goltsman E."/>
            <person name="Clum A."/>
            <person name="Sun H."/>
            <person name="Schmutz J."/>
            <person name="Larimer F.W."/>
            <person name="Land M.L."/>
            <person name="Hauser L."/>
            <person name="Kyrpides N."/>
            <person name="Mikhailova N."/>
            <person name="Richardson P.P."/>
            <person name="Janssen P.H."/>
            <person name="de Vos W.M."/>
            <person name="Smidt H."/>
        </authorList>
    </citation>
    <scope>NUCLEOTIDE SEQUENCE [LARGE SCALE GENOMIC DNA]</scope>
    <source>
        <strain evidence="3">DSM 11246 / JCM 15787 / PB90-1</strain>
    </source>
</reference>
<accession>B1ZPY4</accession>
<dbReference type="EMBL" id="CP001032">
    <property type="protein sequence ID" value="ACB77705.1"/>
    <property type="molecule type" value="Genomic_DNA"/>
</dbReference>
<name>B1ZPY4_OPITP</name>
<organism evidence="2 3">
    <name type="scientific">Opitutus terrae (strain DSM 11246 / JCM 15787 / PB90-1)</name>
    <dbReference type="NCBI Taxonomy" id="452637"/>
    <lineage>
        <taxon>Bacteria</taxon>
        <taxon>Pseudomonadati</taxon>
        <taxon>Verrucomicrobiota</taxon>
        <taxon>Opitutia</taxon>
        <taxon>Opitutales</taxon>
        <taxon>Opitutaceae</taxon>
        <taxon>Opitutus</taxon>
    </lineage>
</organism>
<evidence type="ECO:0000313" key="3">
    <source>
        <dbReference type="Proteomes" id="UP000007013"/>
    </source>
</evidence>
<keyword evidence="1" id="KW-0812">Transmembrane</keyword>
<keyword evidence="1" id="KW-1133">Transmembrane helix</keyword>
<keyword evidence="1" id="KW-0472">Membrane</keyword>
<dbReference type="AlphaFoldDB" id="B1ZPY4"/>
<keyword evidence="3" id="KW-1185">Reference proteome</keyword>
<dbReference type="RefSeq" id="WP_012377219.1">
    <property type="nucleotide sequence ID" value="NC_010571.1"/>
</dbReference>
<sequence>MPDPLRTLLQEWEIKPTANVAFAARVWRRIAERSHPLRWRRRISDVLGMPVPAATVVMVAVLAGFVAGEVWRRHHAAQERDAGLAAYVLAVDPIARTAALEP</sequence>
<dbReference type="Proteomes" id="UP000007013">
    <property type="component" value="Chromosome"/>
</dbReference>
<dbReference type="HOGENOM" id="CLU_2274511_0_0_0"/>
<dbReference type="STRING" id="452637.Oter_4434"/>
<proteinExistence type="predicted"/>
<protein>
    <submittedName>
        <fullName evidence="2">Uncharacterized protein</fullName>
    </submittedName>
</protein>